<gene>
    <name evidence="1" type="ORF">I2494_17990</name>
</gene>
<keyword evidence="2" id="KW-1185">Reference proteome</keyword>
<evidence type="ECO:0000313" key="1">
    <source>
        <dbReference type="EMBL" id="MBK5145573.1"/>
    </source>
</evidence>
<name>A0ABS1IV04_9GAMM</name>
<dbReference type="RefSeq" id="WP_218468453.1">
    <property type="nucleotide sequence ID" value="NZ_JADRCR010000012.1"/>
</dbReference>
<dbReference type="Proteomes" id="UP001296921">
    <property type="component" value="Unassembled WGS sequence"/>
</dbReference>
<organism evidence="1 2">
    <name type="scientific">Limnobaculum allomyrinae</name>
    <dbReference type="NCBI Taxonomy" id="2791986"/>
    <lineage>
        <taxon>Bacteria</taxon>
        <taxon>Pseudomonadati</taxon>
        <taxon>Pseudomonadota</taxon>
        <taxon>Gammaproteobacteria</taxon>
        <taxon>Enterobacterales</taxon>
        <taxon>Budviciaceae</taxon>
        <taxon>Limnobaculum</taxon>
    </lineage>
</organism>
<sequence>MKNVAVCIGCGCTDNNACVDEYRDVCSWRKVDRVKGVGVCSFCPKELVNKLDNTTSPVDELTGLREALKEDMLQIEKERVKTGTKPGVRLQFDKNKLH</sequence>
<proteinExistence type="predicted"/>
<evidence type="ECO:0000313" key="2">
    <source>
        <dbReference type="Proteomes" id="UP001296921"/>
    </source>
</evidence>
<dbReference type="EMBL" id="JADRCR010000012">
    <property type="protein sequence ID" value="MBK5145573.1"/>
    <property type="molecule type" value="Genomic_DNA"/>
</dbReference>
<reference evidence="1 2" key="1">
    <citation type="submission" date="2020-11" db="EMBL/GenBank/DDBJ databases">
        <title>Insectihabitans protaetiae gen. nov. sp. nov. and Insectihabitans allomyrinae sp. nov., isolated from larvae of Protaetia brevitarsis seulensis and Allomyrina dichotoma, respectively.</title>
        <authorList>
            <person name="Lee S.D."/>
            <person name="Byeon Y.-S."/>
            <person name="Kim S.-M."/>
            <person name="Yang H.L."/>
            <person name="Kim I.S."/>
        </authorList>
    </citation>
    <scope>NUCLEOTIDE SEQUENCE [LARGE SCALE GENOMIC DNA]</scope>
    <source>
        <strain evidence="1 2">BWR-B9</strain>
    </source>
</reference>
<comment type="caution">
    <text evidence="1">The sequence shown here is derived from an EMBL/GenBank/DDBJ whole genome shotgun (WGS) entry which is preliminary data.</text>
</comment>
<protein>
    <submittedName>
        <fullName evidence="1">Uncharacterized protein</fullName>
    </submittedName>
</protein>
<accession>A0ABS1IV04</accession>